<evidence type="ECO:0000313" key="1">
    <source>
        <dbReference type="EMBL" id="KAK8783771.1"/>
    </source>
</evidence>
<name>A0AAQ4FAE3_AMBAM</name>
<sequence length="93" mass="10932">MRLRTAYIFFRIARLECLFKNRNVLFPRFRPRRRESPRVGSAFRALDDGKQHETKRTASHTVQNDASAACARPAHRLLYRRLYLLARCSGVII</sequence>
<dbReference type="EMBL" id="JARKHS020005204">
    <property type="protein sequence ID" value="KAK8783771.1"/>
    <property type="molecule type" value="Genomic_DNA"/>
</dbReference>
<dbReference type="AlphaFoldDB" id="A0AAQ4FAE3"/>
<comment type="caution">
    <text evidence="1">The sequence shown here is derived from an EMBL/GenBank/DDBJ whole genome shotgun (WGS) entry which is preliminary data.</text>
</comment>
<reference evidence="1 2" key="1">
    <citation type="journal article" date="2023" name="Arcadia Sci">
        <title>De novo assembly of a long-read Amblyomma americanum tick genome.</title>
        <authorList>
            <person name="Chou S."/>
            <person name="Poskanzer K.E."/>
            <person name="Rollins M."/>
            <person name="Thuy-Boun P.S."/>
        </authorList>
    </citation>
    <scope>NUCLEOTIDE SEQUENCE [LARGE SCALE GENOMIC DNA]</scope>
    <source>
        <strain evidence="1">F_SG_1</strain>
        <tissue evidence="1">Salivary glands</tissue>
    </source>
</reference>
<evidence type="ECO:0000313" key="2">
    <source>
        <dbReference type="Proteomes" id="UP001321473"/>
    </source>
</evidence>
<protein>
    <submittedName>
        <fullName evidence="1">Uncharacterized protein</fullName>
    </submittedName>
</protein>
<organism evidence="1 2">
    <name type="scientific">Amblyomma americanum</name>
    <name type="common">Lone star tick</name>
    <dbReference type="NCBI Taxonomy" id="6943"/>
    <lineage>
        <taxon>Eukaryota</taxon>
        <taxon>Metazoa</taxon>
        <taxon>Ecdysozoa</taxon>
        <taxon>Arthropoda</taxon>
        <taxon>Chelicerata</taxon>
        <taxon>Arachnida</taxon>
        <taxon>Acari</taxon>
        <taxon>Parasitiformes</taxon>
        <taxon>Ixodida</taxon>
        <taxon>Ixodoidea</taxon>
        <taxon>Ixodidae</taxon>
        <taxon>Amblyomminae</taxon>
        <taxon>Amblyomma</taxon>
    </lineage>
</organism>
<accession>A0AAQ4FAE3</accession>
<keyword evidence="2" id="KW-1185">Reference proteome</keyword>
<dbReference type="Proteomes" id="UP001321473">
    <property type="component" value="Unassembled WGS sequence"/>
</dbReference>
<proteinExistence type="predicted"/>
<gene>
    <name evidence="1" type="ORF">V5799_009865</name>
</gene>